<dbReference type="EMBL" id="MFIX01000234">
    <property type="protein sequence ID" value="OGG00933.1"/>
    <property type="molecule type" value="Genomic_DNA"/>
</dbReference>
<name>A0A1F5YLK7_9BACT</name>
<comment type="similarity">
    <text evidence="2">Belongs to the YajC family.</text>
</comment>
<evidence type="ECO:0000256" key="6">
    <source>
        <dbReference type="ARBA" id="ARBA00022927"/>
    </source>
</evidence>
<keyword evidence="9" id="KW-0472">Membrane</keyword>
<sequence length="81" mass="9260">MIIATFAVIYFLIMRPQQKQHRQLQDMLKNLKKGDDVVRAGGIYGKIIEIDEHTVELKIAEGTKIKLERSRIGRVVTHTTG</sequence>
<evidence type="ECO:0000256" key="5">
    <source>
        <dbReference type="ARBA" id="ARBA00022692"/>
    </source>
</evidence>
<keyword evidence="4" id="KW-1003">Cell membrane</keyword>
<organism evidence="10 11">
    <name type="scientific">Candidatus Glassbacteria bacterium RIFCSPLOWO2_12_FULL_58_11</name>
    <dbReference type="NCBI Taxonomy" id="1817867"/>
    <lineage>
        <taxon>Bacteria</taxon>
        <taxon>Candidatus Glassiibacteriota</taxon>
    </lineage>
</organism>
<dbReference type="PANTHER" id="PTHR33909:SF1">
    <property type="entry name" value="SEC TRANSLOCON ACCESSORY COMPLEX SUBUNIT YAJC"/>
    <property type="match status" value="1"/>
</dbReference>
<evidence type="ECO:0000313" key="11">
    <source>
        <dbReference type="Proteomes" id="UP000179129"/>
    </source>
</evidence>
<comment type="subcellular location">
    <subcellularLocation>
        <location evidence="1">Cell membrane</location>
        <topology evidence="1">Single-pass membrane protein</topology>
    </subcellularLocation>
</comment>
<dbReference type="STRING" id="1817867.A3F83_11675"/>
<dbReference type="NCBIfam" id="TIGR00739">
    <property type="entry name" value="yajC"/>
    <property type="match status" value="1"/>
</dbReference>
<gene>
    <name evidence="10" type="ORF">A3F83_11675</name>
</gene>
<dbReference type="PANTHER" id="PTHR33909">
    <property type="entry name" value="SEC TRANSLOCON ACCESSORY COMPLEX SUBUNIT YAJC"/>
    <property type="match status" value="1"/>
</dbReference>
<keyword evidence="3" id="KW-0813">Transport</keyword>
<evidence type="ECO:0000256" key="3">
    <source>
        <dbReference type="ARBA" id="ARBA00022448"/>
    </source>
</evidence>
<protein>
    <submittedName>
        <fullName evidence="10">Preprotein translocase subunit YajC</fullName>
    </submittedName>
</protein>
<keyword evidence="8" id="KW-0811">Translocation</keyword>
<dbReference type="GO" id="GO:0005886">
    <property type="term" value="C:plasma membrane"/>
    <property type="evidence" value="ECO:0007669"/>
    <property type="project" value="UniProtKB-SubCell"/>
</dbReference>
<dbReference type="AlphaFoldDB" id="A0A1F5YLK7"/>
<dbReference type="Proteomes" id="UP000179129">
    <property type="component" value="Unassembled WGS sequence"/>
</dbReference>
<dbReference type="Pfam" id="PF02699">
    <property type="entry name" value="YajC"/>
    <property type="match status" value="1"/>
</dbReference>
<keyword evidence="6" id="KW-0653">Protein transport</keyword>
<comment type="caution">
    <text evidence="10">The sequence shown here is derived from an EMBL/GenBank/DDBJ whole genome shotgun (WGS) entry which is preliminary data.</text>
</comment>
<evidence type="ECO:0000256" key="9">
    <source>
        <dbReference type="ARBA" id="ARBA00023136"/>
    </source>
</evidence>
<keyword evidence="5" id="KW-0812">Transmembrane</keyword>
<dbReference type="GO" id="GO:0015031">
    <property type="term" value="P:protein transport"/>
    <property type="evidence" value="ECO:0007669"/>
    <property type="project" value="UniProtKB-KW"/>
</dbReference>
<evidence type="ECO:0000256" key="4">
    <source>
        <dbReference type="ARBA" id="ARBA00022475"/>
    </source>
</evidence>
<evidence type="ECO:0000256" key="2">
    <source>
        <dbReference type="ARBA" id="ARBA00006742"/>
    </source>
</evidence>
<proteinExistence type="inferred from homology"/>
<evidence type="ECO:0000256" key="1">
    <source>
        <dbReference type="ARBA" id="ARBA00004162"/>
    </source>
</evidence>
<dbReference type="InterPro" id="IPR003849">
    <property type="entry name" value="Preprotein_translocase_YajC"/>
</dbReference>
<evidence type="ECO:0000313" key="10">
    <source>
        <dbReference type="EMBL" id="OGG00933.1"/>
    </source>
</evidence>
<dbReference type="SMART" id="SM01323">
    <property type="entry name" value="YajC"/>
    <property type="match status" value="1"/>
</dbReference>
<reference evidence="10 11" key="1">
    <citation type="journal article" date="2016" name="Nat. Commun.">
        <title>Thousands of microbial genomes shed light on interconnected biogeochemical processes in an aquifer system.</title>
        <authorList>
            <person name="Anantharaman K."/>
            <person name="Brown C.T."/>
            <person name="Hug L.A."/>
            <person name="Sharon I."/>
            <person name="Castelle C.J."/>
            <person name="Probst A.J."/>
            <person name="Thomas B.C."/>
            <person name="Singh A."/>
            <person name="Wilkins M.J."/>
            <person name="Karaoz U."/>
            <person name="Brodie E.L."/>
            <person name="Williams K.H."/>
            <person name="Hubbard S.S."/>
            <person name="Banfield J.F."/>
        </authorList>
    </citation>
    <scope>NUCLEOTIDE SEQUENCE [LARGE SCALE GENOMIC DNA]</scope>
</reference>
<accession>A0A1F5YLK7</accession>
<evidence type="ECO:0000256" key="7">
    <source>
        <dbReference type="ARBA" id="ARBA00022989"/>
    </source>
</evidence>
<evidence type="ECO:0000256" key="8">
    <source>
        <dbReference type="ARBA" id="ARBA00023010"/>
    </source>
</evidence>
<keyword evidence="7" id="KW-1133">Transmembrane helix</keyword>